<accession>A0ABR1JV81</accession>
<sequence length="172" mass="18776">MKCHNFMDSTGIPSSFLLDNMEYLQYPPSPTSPDFSSMIFKPSASPMAFHPLNMPNNLDMPTTSSPMLNYSLCGPGDGSSDEHSTHTRTPIVLYATTVPRSHRYNLVAVPATRISARAAVACGRKNSTSTESQNEDSDNEDIPVSSGGVDVYTCAVRSSMTRELYCMIEYAS</sequence>
<reference evidence="2 3" key="1">
    <citation type="submission" date="2024-01" db="EMBL/GenBank/DDBJ databases">
        <title>A draft genome for the cacao thread blight pathogen Marasmiellus scandens.</title>
        <authorList>
            <person name="Baruah I.K."/>
            <person name="Leung J."/>
            <person name="Bukari Y."/>
            <person name="Amoako-Attah I."/>
            <person name="Meinhardt L.W."/>
            <person name="Bailey B.A."/>
            <person name="Cohen S.P."/>
        </authorList>
    </citation>
    <scope>NUCLEOTIDE SEQUENCE [LARGE SCALE GENOMIC DNA]</scope>
    <source>
        <strain evidence="2 3">GH-19</strain>
    </source>
</reference>
<comment type="caution">
    <text evidence="2">The sequence shown here is derived from an EMBL/GenBank/DDBJ whole genome shotgun (WGS) entry which is preliminary data.</text>
</comment>
<dbReference type="Proteomes" id="UP001498398">
    <property type="component" value="Unassembled WGS sequence"/>
</dbReference>
<gene>
    <name evidence="2" type="ORF">VKT23_004628</name>
</gene>
<keyword evidence="3" id="KW-1185">Reference proteome</keyword>
<protein>
    <submittedName>
        <fullName evidence="2">Uncharacterized protein</fullName>
    </submittedName>
</protein>
<organism evidence="2 3">
    <name type="scientific">Marasmiellus scandens</name>
    <dbReference type="NCBI Taxonomy" id="2682957"/>
    <lineage>
        <taxon>Eukaryota</taxon>
        <taxon>Fungi</taxon>
        <taxon>Dikarya</taxon>
        <taxon>Basidiomycota</taxon>
        <taxon>Agaricomycotina</taxon>
        <taxon>Agaricomycetes</taxon>
        <taxon>Agaricomycetidae</taxon>
        <taxon>Agaricales</taxon>
        <taxon>Marasmiineae</taxon>
        <taxon>Omphalotaceae</taxon>
        <taxon>Marasmiellus</taxon>
    </lineage>
</organism>
<proteinExistence type="predicted"/>
<feature type="region of interest" description="Disordered" evidence="1">
    <location>
        <begin position="122"/>
        <end position="144"/>
    </location>
</feature>
<evidence type="ECO:0000313" key="3">
    <source>
        <dbReference type="Proteomes" id="UP001498398"/>
    </source>
</evidence>
<evidence type="ECO:0000313" key="2">
    <source>
        <dbReference type="EMBL" id="KAK7467575.1"/>
    </source>
</evidence>
<dbReference type="EMBL" id="JBANRG010000004">
    <property type="protein sequence ID" value="KAK7467575.1"/>
    <property type="molecule type" value="Genomic_DNA"/>
</dbReference>
<evidence type="ECO:0000256" key="1">
    <source>
        <dbReference type="SAM" id="MobiDB-lite"/>
    </source>
</evidence>
<name>A0ABR1JV81_9AGAR</name>